<dbReference type="PANTHER" id="PTHR21329:SF3">
    <property type="entry name" value="PHOSPHATIDYLINOSITOL N-ACETYLGLUCOSAMINYLTRANSFERASE SUBUNIT Q"/>
    <property type="match status" value="1"/>
</dbReference>
<proteinExistence type="predicted"/>
<keyword evidence="3" id="KW-1185">Reference proteome</keyword>
<feature type="transmembrane region" description="Helical" evidence="1">
    <location>
        <begin position="256"/>
        <end position="280"/>
    </location>
</feature>
<name>A0A4P9Z1I3_9FUNG</name>
<dbReference type="GO" id="GO:0006506">
    <property type="term" value="P:GPI anchor biosynthetic process"/>
    <property type="evidence" value="ECO:0007669"/>
    <property type="project" value="InterPro"/>
</dbReference>
<dbReference type="AlphaFoldDB" id="A0A4P9Z1I3"/>
<dbReference type="OrthoDB" id="70250at2759"/>
<protein>
    <submittedName>
        <fullName evidence="2">N-acetylglucosaminyl transferase component-domain-containing protein</fullName>
    </submittedName>
</protein>
<dbReference type="PANTHER" id="PTHR21329">
    <property type="entry name" value="PHOSPHATIDYLINOSITOL N-ACETYLGLUCOSAMINYLTRANSFERASE SUBUNIT Q-RELATED"/>
    <property type="match status" value="1"/>
</dbReference>
<dbReference type="EMBL" id="KZ989448">
    <property type="protein sequence ID" value="RKP26347.1"/>
    <property type="molecule type" value="Genomic_DNA"/>
</dbReference>
<feature type="transmembrane region" description="Helical" evidence="1">
    <location>
        <begin position="286"/>
        <end position="310"/>
    </location>
</feature>
<dbReference type="InterPro" id="IPR007720">
    <property type="entry name" value="PigQ/GPI1"/>
</dbReference>
<dbReference type="GO" id="GO:0016740">
    <property type="term" value="F:transferase activity"/>
    <property type="evidence" value="ECO:0007669"/>
    <property type="project" value="UniProtKB-KW"/>
</dbReference>
<feature type="transmembrane region" description="Helical" evidence="1">
    <location>
        <begin position="176"/>
        <end position="199"/>
    </location>
</feature>
<reference evidence="3" key="1">
    <citation type="journal article" date="2018" name="Nat. Microbiol.">
        <title>Leveraging single-cell genomics to expand the fungal tree of life.</title>
        <authorList>
            <person name="Ahrendt S.R."/>
            <person name="Quandt C.A."/>
            <person name="Ciobanu D."/>
            <person name="Clum A."/>
            <person name="Salamov A."/>
            <person name="Andreopoulos B."/>
            <person name="Cheng J.F."/>
            <person name="Woyke T."/>
            <person name="Pelin A."/>
            <person name="Henrissat B."/>
            <person name="Reynolds N.K."/>
            <person name="Benny G.L."/>
            <person name="Smith M.E."/>
            <person name="James T.Y."/>
            <person name="Grigoriev I.V."/>
        </authorList>
    </citation>
    <scope>NUCLEOTIDE SEQUENCE [LARGE SCALE GENOMIC DNA]</scope>
    <source>
        <strain evidence="3">Benny S71-1</strain>
    </source>
</reference>
<feature type="transmembrane region" description="Helical" evidence="1">
    <location>
        <begin position="12"/>
        <end position="34"/>
    </location>
</feature>
<dbReference type="GO" id="GO:0005783">
    <property type="term" value="C:endoplasmic reticulum"/>
    <property type="evidence" value="ECO:0007669"/>
    <property type="project" value="TreeGrafter"/>
</dbReference>
<dbReference type="Proteomes" id="UP000278143">
    <property type="component" value="Unassembled WGS sequence"/>
</dbReference>
<keyword evidence="1" id="KW-1133">Transmembrane helix</keyword>
<evidence type="ECO:0000313" key="2">
    <source>
        <dbReference type="EMBL" id="RKP26347.1"/>
    </source>
</evidence>
<sequence>MRLCPLWRMLAYVVALTVFQLRILTEFVLVLIAWRPHPRSPCLRDLSITVRQVDLRLRLFSSWPRALLSISRDRKSPFLDHAAYNRFYNGVWLVANDIIFGLALGSFLLQNSEAIGQLCGHVLEKYSISTIDTTIEWLKGWPAGLKLNSDLDHFLGDMFLWMLRIWSEILLTVKPALPGVVSVIGAMGIVGGSMMVSLATDIMSLLTLHIYWFYVGAARIYHWQLMILHSLFNLFRGKKRNVLRHRIDSHNYDLDQLLIGTILFTLLAFLFPTVAVYYATFCASRVIIMSFRAVCELFLALFNHFPLFLVMLRIKDPARLPGKLGVCAALR</sequence>
<gene>
    <name evidence="2" type="ORF">SYNPS1DRAFT_14321</name>
</gene>
<keyword evidence="1" id="KW-0472">Membrane</keyword>
<evidence type="ECO:0000256" key="1">
    <source>
        <dbReference type="SAM" id="Phobius"/>
    </source>
</evidence>
<feature type="transmembrane region" description="Helical" evidence="1">
    <location>
        <begin position="211"/>
        <end position="235"/>
    </location>
</feature>
<keyword evidence="1" id="KW-0812">Transmembrane</keyword>
<accession>A0A4P9Z1I3</accession>
<dbReference type="GO" id="GO:0016020">
    <property type="term" value="C:membrane"/>
    <property type="evidence" value="ECO:0007669"/>
    <property type="project" value="InterPro"/>
</dbReference>
<organism evidence="2 3">
    <name type="scientific">Syncephalis pseudoplumigaleata</name>
    <dbReference type="NCBI Taxonomy" id="1712513"/>
    <lineage>
        <taxon>Eukaryota</taxon>
        <taxon>Fungi</taxon>
        <taxon>Fungi incertae sedis</taxon>
        <taxon>Zoopagomycota</taxon>
        <taxon>Zoopagomycotina</taxon>
        <taxon>Zoopagomycetes</taxon>
        <taxon>Zoopagales</taxon>
        <taxon>Piptocephalidaceae</taxon>
        <taxon>Syncephalis</taxon>
    </lineage>
</organism>
<keyword evidence="2" id="KW-0808">Transferase</keyword>
<evidence type="ECO:0000313" key="3">
    <source>
        <dbReference type="Proteomes" id="UP000278143"/>
    </source>
</evidence>
<dbReference type="Pfam" id="PF05024">
    <property type="entry name" value="Gpi1"/>
    <property type="match status" value="1"/>
</dbReference>